<evidence type="ECO:0000259" key="8">
    <source>
        <dbReference type="Pfam" id="PF18135"/>
    </source>
</evidence>
<proteinExistence type="inferred from homology"/>
<dbReference type="AlphaFoldDB" id="A0A418YUU5"/>
<dbReference type="GO" id="GO:0009307">
    <property type="term" value="P:DNA restriction-modification system"/>
    <property type="evidence" value="ECO:0007669"/>
    <property type="project" value="UniProtKB-KW"/>
</dbReference>
<organism evidence="9 10">
    <name type="scientific">Sphingobium terrigena</name>
    <dbReference type="NCBI Taxonomy" id="2304063"/>
    <lineage>
        <taxon>Bacteria</taxon>
        <taxon>Pseudomonadati</taxon>
        <taxon>Pseudomonadota</taxon>
        <taxon>Alphaproteobacteria</taxon>
        <taxon>Sphingomonadales</taxon>
        <taxon>Sphingomonadaceae</taxon>
        <taxon>Sphingobium</taxon>
    </lineage>
</organism>
<dbReference type="Pfam" id="PF02384">
    <property type="entry name" value="N6_Mtase"/>
    <property type="match status" value="1"/>
</dbReference>
<dbReference type="PRINTS" id="PR00507">
    <property type="entry name" value="N12N6MTFRASE"/>
</dbReference>
<accession>A0A418YUU5</accession>
<sequence length="1069" mass="118599">MTVEHLQSYARTIRQRLLANPATPETGLAPAFQTLLDALLPLLPAVPALTVSPEYRNPGVGRPDIALIRPGQPPRAFIELKAQSKSANPERWRDAHDKRQYERLKELTAWATSNFAEFRLFARAALLGEAIIVPKRALDPATPDATADRLIADHDSAPFLALLAQLARADAPAARNAEHLAELLAHSARLVRATVEERLSELHAQPNHPLMMVRNTFRNVLYAHPEVGGYSSSDFDTLFSSAFAQTLAFGLLLVREATNGEVGQDAWTHMPDEHPLMRAALRVLSEAEVRQEFDIAFDIMCDTVNSFGLEILALRPDGRDPILYFYEDFLQTFDPVARDRYGVYYTPIEVVRYMTGALDRALRDNLGTQGLIDPAVHILDPATGTGTFLLGVAERVRNQAMARNGGVEASMVLRDLADRMYGFELLVGPYAVAHYRLHHALRVRPADEGEDAPQPVHLPRLGIYLADTLAEPNAVTPIGNLGIQGIPIDEERAAANRIKAQQPILAIIGNPPYKRLEEGENATLVGRWMDDLWDDLKAPVRDTGNGGQLNTFPEFSVAFWRWAMWKLFEAENAPRRGIIAFITNRKFLTGWPYAGLRQMMRQRFDRIEVIDLRGDVRAGPRGDVADDQGVFNIMVGTCITLAIADGSKAEGALADISYTDSWAQGMFNRRAKLDWLTAGSDRGSLDDGVAIDRPGLDDWRPAPFENGEWLSVREAFAFSLSGLQTKRDHFVYSPDRATLIERIRHFKTLGEVAARKLFHDSRDRKWNSASAIPLDEAHVRRVSYRPLDHRFLYNHRAYGDFLRPALQEAWGDENVGLYTMPFGIGAGPSVWCHGSLPDYHAFSGRGGYAFPLHDRRAGPDASNLNPILVAALSTAYGAAQRPQDVFDAILCLLSANSYTRRFAEDLEDAFPHIPFPADPAVFANAVAIGREIRALEAFQRAPADAFCPRGFCHLASEPHGDVIAPTWREGEIILGSNGTGRLTGIAESVWRFTVSGYPVLRRWVEGRKGSPATLAVVRELRDVAARIAELIHWFDAADLVLNATLEDMLTREELGFAVAAPPATEEEDV</sequence>
<comment type="caution">
    <text evidence="9">The sequence shown here is derived from an EMBL/GenBank/DDBJ whole genome shotgun (WGS) entry which is preliminary data.</text>
</comment>
<feature type="domain" description="DNA methylase adenine-specific" evidence="7">
    <location>
        <begin position="325"/>
        <end position="403"/>
    </location>
</feature>
<dbReference type="InterPro" id="IPR041635">
    <property type="entry name" value="Type_ISP_LLaBIII_C"/>
</dbReference>
<keyword evidence="5" id="KW-0680">Restriction system</keyword>
<keyword evidence="3" id="KW-0489">Methyltransferase</keyword>
<dbReference type="GO" id="GO:0003677">
    <property type="term" value="F:DNA binding"/>
    <property type="evidence" value="ECO:0007669"/>
    <property type="project" value="InterPro"/>
</dbReference>
<evidence type="ECO:0000256" key="5">
    <source>
        <dbReference type="ARBA" id="ARBA00022747"/>
    </source>
</evidence>
<name>A0A418YUU5_9SPHN</name>
<dbReference type="EC" id="2.1.1.72" evidence="2"/>
<comment type="similarity">
    <text evidence="1">Belongs to the N(4)/N(6)-methyltransferase family.</text>
</comment>
<evidence type="ECO:0000313" key="9">
    <source>
        <dbReference type="EMBL" id="RJG55933.1"/>
    </source>
</evidence>
<evidence type="ECO:0000256" key="1">
    <source>
        <dbReference type="ARBA" id="ARBA00006594"/>
    </source>
</evidence>
<dbReference type="EMBL" id="QVRA01000005">
    <property type="protein sequence ID" value="RJG55933.1"/>
    <property type="molecule type" value="Genomic_DNA"/>
</dbReference>
<gene>
    <name evidence="9" type="ORF">D0Z70_07850</name>
</gene>
<dbReference type="OrthoDB" id="9803459at2"/>
<dbReference type="InterPro" id="IPR050953">
    <property type="entry name" value="N4_N6_ade-DNA_methylase"/>
</dbReference>
<dbReference type="GO" id="GO:0009007">
    <property type="term" value="F:site-specific DNA-methyltransferase (adenine-specific) activity"/>
    <property type="evidence" value="ECO:0007669"/>
    <property type="project" value="UniProtKB-EC"/>
</dbReference>
<dbReference type="Gene3D" id="3.40.50.150">
    <property type="entry name" value="Vaccinia Virus protein VP39"/>
    <property type="match status" value="1"/>
</dbReference>
<dbReference type="GO" id="GO:0008170">
    <property type="term" value="F:N-methyltransferase activity"/>
    <property type="evidence" value="ECO:0007669"/>
    <property type="project" value="InterPro"/>
</dbReference>
<comment type="catalytic activity">
    <reaction evidence="6">
        <text>a 2'-deoxyadenosine in DNA + S-adenosyl-L-methionine = an N(6)-methyl-2'-deoxyadenosine in DNA + S-adenosyl-L-homocysteine + H(+)</text>
        <dbReference type="Rhea" id="RHEA:15197"/>
        <dbReference type="Rhea" id="RHEA-COMP:12418"/>
        <dbReference type="Rhea" id="RHEA-COMP:12419"/>
        <dbReference type="ChEBI" id="CHEBI:15378"/>
        <dbReference type="ChEBI" id="CHEBI:57856"/>
        <dbReference type="ChEBI" id="CHEBI:59789"/>
        <dbReference type="ChEBI" id="CHEBI:90615"/>
        <dbReference type="ChEBI" id="CHEBI:90616"/>
        <dbReference type="EC" id="2.1.1.72"/>
    </reaction>
</comment>
<reference evidence="9 10" key="1">
    <citation type="submission" date="2018-08" db="EMBL/GenBank/DDBJ databases">
        <title>Sphingobium sp. EO9.</title>
        <authorList>
            <person name="Park Y."/>
            <person name="Kim K.H."/>
            <person name="Jeon C.O."/>
        </authorList>
    </citation>
    <scope>NUCLEOTIDE SEQUENCE [LARGE SCALE GENOMIC DNA]</scope>
    <source>
        <strain evidence="9 10">EO9</strain>
    </source>
</reference>
<dbReference type="InterPro" id="IPR029063">
    <property type="entry name" value="SAM-dependent_MTases_sf"/>
</dbReference>
<protein>
    <recommendedName>
        <fullName evidence="2">site-specific DNA-methyltransferase (adenine-specific)</fullName>
        <ecNumber evidence="2">2.1.1.72</ecNumber>
    </recommendedName>
</protein>
<dbReference type="SUPFAM" id="SSF53335">
    <property type="entry name" value="S-adenosyl-L-methionine-dependent methyltransferases"/>
    <property type="match status" value="1"/>
</dbReference>
<dbReference type="Pfam" id="PF18135">
    <property type="entry name" value="Type_ISP_C"/>
    <property type="match status" value="1"/>
</dbReference>
<dbReference type="PANTHER" id="PTHR33841:SF1">
    <property type="entry name" value="DNA METHYLTRANSFERASE A"/>
    <property type="match status" value="1"/>
</dbReference>
<evidence type="ECO:0000256" key="3">
    <source>
        <dbReference type="ARBA" id="ARBA00022603"/>
    </source>
</evidence>
<dbReference type="InterPro" id="IPR002052">
    <property type="entry name" value="DNA_methylase_N6_adenine_CS"/>
</dbReference>
<evidence type="ECO:0000256" key="6">
    <source>
        <dbReference type="ARBA" id="ARBA00047942"/>
    </source>
</evidence>
<evidence type="ECO:0000313" key="10">
    <source>
        <dbReference type="Proteomes" id="UP000283469"/>
    </source>
</evidence>
<dbReference type="Proteomes" id="UP000283469">
    <property type="component" value="Unassembled WGS sequence"/>
</dbReference>
<dbReference type="PROSITE" id="PS00092">
    <property type="entry name" value="N6_MTASE"/>
    <property type="match status" value="1"/>
</dbReference>
<keyword evidence="4" id="KW-0808">Transferase</keyword>
<dbReference type="GO" id="GO:0032259">
    <property type="term" value="P:methylation"/>
    <property type="evidence" value="ECO:0007669"/>
    <property type="project" value="UniProtKB-KW"/>
</dbReference>
<evidence type="ECO:0000256" key="4">
    <source>
        <dbReference type="ARBA" id="ARBA00022679"/>
    </source>
</evidence>
<dbReference type="InterPro" id="IPR003356">
    <property type="entry name" value="DNA_methylase_A-5"/>
</dbReference>
<evidence type="ECO:0000259" key="7">
    <source>
        <dbReference type="Pfam" id="PF02384"/>
    </source>
</evidence>
<dbReference type="RefSeq" id="WP_119745073.1">
    <property type="nucleotide sequence ID" value="NZ_QVRA01000005.1"/>
</dbReference>
<evidence type="ECO:0000256" key="2">
    <source>
        <dbReference type="ARBA" id="ARBA00011900"/>
    </source>
</evidence>
<dbReference type="PANTHER" id="PTHR33841">
    <property type="entry name" value="DNA METHYLTRANSFERASE YEEA-RELATED"/>
    <property type="match status" value="1"/>
</dbReference>
<keyword evidence="10" id="KW-1185">Reference proteome</keyword>
<feature type="domain" description="Type ISP restriction-modification enzyme LLaBIII C-terminal specificity" evidence="8">
    <location>
        <begin position="716"/>
        <end position="1013"/>
    </location>
</feature>